<dbReference type="AlphaFoldDB" id="A0AAV0Q2N1"/>
<evidence type="ECO:0000313" key="1">
    <source>
        <dbReference type="EMBL" id="CAI0529899.1"/>
    </source>
</evidence>
<accession>A0AAV0Q2N1</accession>
<proteinExistence type="predicted"/>
<organism evidence="1 2">
    <name type="scientific">Linum tenue</name>
    <dbReference type="NCBI Taxonomy" id="586396"/>
    <lineage>
        <taxon>Eukaryota</taxon>
        <taxon>Viridiplantae</taxon>
        <taxon>Streptophyta</taxon>
        <taxon>Embryophyta</taxon>
        <taxon>Tracheophyta</taxon>
        <taxon>Spermatophyta</taxon>
        <taxon>Magnoliopsida</taxon>
        <taxon>eudicotyledons</taxon>
        <taxon>Gunneridae</taxon>
        <taxon>Pentapetalae</taxon>
        <taxon>rosids</taxon>
        <taxon>fabids</taxon>
        <taxon>Malpighiales</taxon>
        <taxon>Linaceae</taxon>
        <taxon>Linum</taxon>
    </lineage>
</organism>
<feature type="non-terminal residue" evidence="1">
    <location>
        <position position="1"/>
    </location>
</feature>
<dbReference type="Proteomes" id="UP001154282">
    <property type="component" value="Unassembled WGS sequence"/>
</dbReference>
<gene>
    <name evidence="1" type="ORF">LITE_LOCUS41236</name>
</gene>
<dbReference type="EMBL" id="CAMGYJ010000009">
    <property type="protein sequence ID" value="CAI0529899.1"/>
    <property type="molecule type" value="Genomic_DNA"/>
</dbReference>
<protein>
    <submittedName>
        <fullName evidence="1">Uncharacterized protein</fullName>
    </submittedName>
</protein>
<name>A0AAV0Q2N1_9ROSI</name>
<reference evidence="1" key="1">
    <citation type="submission" date="2022-08" db="EMBL/GenBank/DDBJ databases">
        <authorList>
            <person name="Gutierrez-Valencia J."/>
        </authorList>
    </citation>
    <scope>NUCLEOTIDE SEQUENCE</scope>
</reference>
<evidence type="ECO:0000313" key="2">
    <source>
        <dbReference type="Proteomes" id="UP001154282"/>
    </source>
</evidence>
<sequence length="60" mass="6731">SSARASFLSLSTFTLKPKKIQSTSSIDLIHCCLQVRFRSTRAEFTASVLVVHCIFSLQLR</sequence>
<keyword evidence="2" id="KW-1185">Reference proteome</keyword>
<comment type="caution">
    <text evidence="1">The sequence shown here is derived from an EMBL/GenBank/DDBJ whole genome shotgun (WGS) entry which is preliminary data.</text>
</comment>